<feature type="transmembrane region" description="Helical" evidence="1">
    <location>
        <begin position="30"/>
        <end position="54"/>
    </location>
</feature>
<comment type="caution">
    <text evidence="3">The sequence shown here is derived from an EMBL/GenBank/DDBJ whole genome shotgun (WGS) entry which is preliminary data.</text>
</comment>
<proteinExistence type="predicted"/>
<evidence type="ECO:0000313" key="4">
    <source>
        <dbReference type="Proteomes" id="UP001328107"/>
    </source>
</evidence>
<organism evidence="3 4">
    <name type="scientific">Pristionchus mayeri</name>
    <dbReference type="NCBI Taxonomy" id="1317129"/>
    <lineage>
        <taxon>Eukaryota</taxon>
        <taxon>Metazoa</taxon>
        <taxon>Ecdysozoa</taxon>
        <taxon>Nematoda</taxon>
        <taxon>Chromadorea</taxon>
        <taxon>Rhabditida</taxon>
        <taxon>Rhabditina</taxon>
        <taxon>Diplogasteromorpha</taxon>
        <taxon>Diplogasteroidea</taxon>
        <taxon>Neodiplogasteridae</taxon>
        <taxon>Pristionchus</taxon>
    </lineage>
</organism>
<dbReference type="EMBL" id="BTRK01000003">
    <property type="protein sequence ID" value="GMR40765.1"/>
    <property type="molecule type" value="Genomic_DNA"/>
</dbReference>
<feature type="transmembrane region" description="Helical" evidence="1">
    <location>
        <begin position="6"/>
        <end position="23"/>
    </location>
</feature>
<dbReference type="SUPFAM" id="SSF81321">
    <property type="entry name" value="Family A G protein-coupled receptor-like"/>
    <property type="match status" value="1"/>
</dbReference>
<sequence length="71" mass="7802">MLLKVSVFGFITNSIAIITLIKSQKMHTSFGILCGSLATNNIAVLIFNSTWLAVPLYSQYPQLSCLKLLIV</sequence>
<keyword evidence="1" id="KW-0812">Transmembrane</keyword>
<feature type="domain" description="7TM GPCR serpentine receptor class x (Srx)" evidence="2">
    <location>
        <begin position="5"/>
        <end position="57"/>
    </location>
</feature>
<dbReference type="AlphaFoldDB" id="A0AAN4ZNC5"/>
<dbReference type="Gene3D" id="1.20.1070.10">
    <property type="entry name" value="Rhodopsin 7-helix transmembrane proteins"/>
    <property type="match status" value="1"/>
</dbReference>
<keyword evidence="4" id="KW-1185">Reference proteome</keyword>
<evidence type="ECO:0000313" key="3">
    <source>
        <dbReference type="EMBL" id="GMR40765.1"/>
    </source>
</evidence>
<keyword evidence="1" id="KW-1133">Transmembrane helix</keyword>
<evidence type="ECO:0000256" key="1">
    <source>
        <dbReference type="SAM" id="Phobius"/>
    </source>
</evidence>
<evidence type="ECO:0000259" key="2">
    <source>
        <dbReference type="Pfam" id="PF10328"/>
    </source>
</evidence>
<protein>
    <recommendedName>
        <fullName evidence="2">7TM GPCR serpentine receptor class x (Srx) domain-containing protein</fullName>
    </recommendedName>
</protein>
<dbReference type="Proteomes" id="UP001328107">
    <property type="component" value="Unassembled WGS sequence"/>
</dbReference>
<keyword evidence="1" id="KW-0472">Membrane</keyword>
<gene>
    <name evidence="3" type="ORF">PMAYCL1PPCAC_10960</name>
</gene>
<dbReference type="InterPro" id="IPR019430">
    <property type="entry name" value="7TM_GPCR_serpentine_rcpt_Srx"/>
</dbReference>
<accession>A0AAN4ZNC5</accession>
<dbReference type="Pfam" id="PF10328">
    <property type="entry name" value="7TM_GPCR_Srx"/>
    <property type="match status" value="1"/>
</dbReference>
<reference evidence="4" key="1">
    <citation type="submission" date="2022-10" db="EMBL/GenBank/DDBJ databases">
        <title>Genome assembly of Pristionchus species.</title>
        <authorList>
            <person name="Yoshida K."/>
            <person name="Sommer R.J."/>
        </authorList>
    </citation>
    <scope>NUCLEOTIDE SEQUENCE [LARGE SCALE GENOMIC DNA]</scope>
    <source>
        <strain evidence="4">RS5460</strain>
    </source>
</reference>
<name>A0AAN4ZNC5_9BILA</name>